<evidence type="ECO:0000259" key="2">
    <source>
        <dbReference type="Pfam" id="PF13962"/>
    </source>
</evidence>
<feature type="domain" description="PGG" evidence="2">
    <location>
        <begin position="104"/>
        <end position="217"/>
    </location>
</feature>
<feature type="transmembrane region" description="Helical" evidence="1">
    <location>
        <begin position="193"/>
        <end position="219"/>
    </location>
</feature>
<name>A0A699ISZ7_TANCI</name>
<dbReference type="PANTHER" id="PTHR24177">
    <property type="entry name" value="CASKIN"/>
    <property type="match status" value="1"/>
</dbReference>
<gene>
    <name evidence="3" type="ORF">Tci_552205</name>
</gene>
<accession>A0A699ISZ7</accession>
<keyword evidence="1" id="KW-0472">Membrane</keyword>
<dbReference type="SUPFAM" id="SSF48403">
    <property type="entry name" value="Ankyrin repeat"/>
    <property type="match status" value="1"/>
</dbReference>
<feature type="transmembrane region" description="Helical" evidence="1">
    <location>
        <begin position="154"/>
        <end position="181"/>
    </location>
</feature>
<proteinExistence type="predicted"/>
<dbReference type="Gene3D" id="1.25.40.20">
    <property type="entry name" value="Ankyrin repeat-containing domain"/>
    <property type="match status" value="1"/>
</dbReference>
<feature type="transmembrane region" description="Helical" evidence="1">
    <location>
        <begin position="225"/>
        <end position="244"/>
    </location>
</feature>
<dbReference type="InterPro" id="IPR036770">
    <property type="entry name" value="Ankyrin_rpt-contain_sf"/>
</dbReference>
<keyword evidence="1" id="KW-1133">Transmembrane helix</keyword>
<dbReference type="Pfam" id="PF13962">
    <property type="entry name" value="PGG"/>
    <property type="match status" value="1"/>
</dbReference>
<dbReference type="AlphaFoldDB" id="A0A699ISZ7"/>
<evidence type="ECO:0000313" key="3">
    <source>
        <dbReference type="EMBL" id="GEZ80232.1"/>
    </source>
</evidence>
<dbReference type="EMBL" id="BKCJ010325561">
    <property type="protein sequence ID" value="GEZ80232.1"/>
    <property type="molecule type" value="Genomic_DNA"/>
</dbReference>
<sequence>MSNGNTSLHVAVGYDTSKNQGFLKKLLEYIPEEKQTLLNVLNSDGSTLLHVAAIAGNTEAAELVTLIEVKKFVGPITSTQNNYADETPEMVFTREHVDLVIKGEKWMKATADSYTITAALIVTIVFAAAITVPGGNNQDTGIPIHNNNIAFTMFAVSDAISLFTAVTSLLLSLTILTTRFYEKDFLYRLPSRLIIGLAALFISTAAMIIAFGATLFLVFGHDNSWILIPIGVLTCLPITLFVTLQLPLIVDLTGATYGPSIFNKRKPDKCLF</sequence>
<dbReference type="InterPro" id="IPR026961">
    <property type="entry name" value="PGG_dom"/>
</dbReference>
<protein>
    <submittedName>
        <fullName evidence="3">Ankyrin repeat-containing protein ITN1-like</fullName>
    </submittedName>
</protein>
<organism evidence="3">
    <name type="scientific">Tanacetum cinerariifolium</name>
    <name type="common">Dalmatian daisy</name>
    <name type="synonym">Chrysanthemum cinerariifolium</name>
    <dbReference type="NCBI Taxonomy" id="118510"/>
    <lineage>
        <taxon>Eukaryota</taxon>
        <taxon>Viridiplantae</taxon>
        <taxon>Streptophyta</taxon>
        <taxon>Embryophyta</taxon>
        <taxon>Tracheophyta</taxon>
        <taxon>Spermatophyta</taxon>
        <taxon>Magnoliopsida</taxon>
        <taxon>eudicotyledons</taxon>
        <taxon>Gunneridae</taxon>
        <taxon>Pentapetalae</taxon>
        <taxon>asterids</taxon>
        <taxon>campanulids</taxon>
        <taxon>Asterales</taxon>
        <taxon>Asteraceae</taxon>
        <taxon>Asteroideae</taxon>
        <taxon>Anthemideae</taxon>
        <taxon>Anthemidinae</taxon>
        <taxon>Tanacetum</taxon>
    </lineage>
</organism>
<dbReference type="GO" id="GO:0016020">
    <property type="term" value="C:membrane"/>
    <property type="evidence" value="ECO:0007669"/>
    <property type="project" value="TreeGrafter"/>
</dbReference>
<comment type="caution">
    <text evidence="3">The sequence shown here is derived from an EMBL/GenBank/DDBJ whole genome shotgun (WGS) entry which is preliminary data.</text>
</comment>
<reference evidence="3" key="1">
    <citation type="journal article" date="2019" name="Sci. Rep.">
        <title>Draft genome of Tanacetum cinerariifolium, the natural source of mosquito coil.</title>
        <authorList>
            <person name="Yamashiro T."/>
            <person name="Shiraishi A."/>
            <person name="Satake H."/>
            <person name="Nakayama K."/>
        </authorList>
    </citation>
    <scope>NUCLEOTIDE SEQUENCE</scope>
</reference>
<feature type="transmembrane region" description="Helical" evidence="1">
    <location>
        <begin position="114"/>
        <end position="134"/>
    </location>
</feature>
<keyword evidence="1" id="KW-0812">Transmembrane</keyword>
<dbReference type="PANTHER" id="PTHR24177:SF474">
    <property type="entry name" value="ANKYRIN REPEAT-CONTAINING DOMAIN, PGG DOMAIN, ANKYRIN REPEAT-CONTAINING DOMAIN SUPERFAMILY"/>
    <property type="match status" value="1"/>
</dbReference>
<evidence type="ECO:0000256" key="1">
    <source>
        <dbReference type="SAM" id="Phobius"/>
    </source>
</evidence>